<accession>A0A0K9PHS2</accession>
<dbReference type="PANTHER" id="PTHR13085">
    <property type="entry name" value="MICROSOMAL SIGNAL PEPTIDASE 25 KDA SUBUNIT"/>
    <property type="match status" value="1"/>
</dbReference>
<evidence type="ECO:0000256" key="7">
    <source>
        <dbReference type="ARBA" id="ARBA00023136"/>
    </source>
</evidence>
<dbReference type="PANTHER" id="PTHR13085:SF0">
    <property type="entry name" value="SIGNAL PEPTIDASE COMPLEX SUBUNIT 2"/>
    <property type="match status" value="1"/>
</dbReference>
<keyword evidence="5 9" id="KW-0256">Endoplasmic reticulum</keyword>
<evidence type="ECO:0000256" key="5">
    <source>
        <dbReference type="ARBA" id="ARBA00022824"/>
    </source>
</evidence>
<evidence type="ECO:0000256" key="4">
    <source>
        <dbReference type="ARBA" id="ARBA00022692"/>
    </source>
</evidence>
<dbReference type="GO" id="GO:0045047">
    <property type="term" value="P:protein targeting to ER"/>
    <property type="evidence" value="ECO:0000318"/>
    <property type="project" value="GO_Central"/>
</dbReference>
<evidence type="ECO:0000313" key="11">
    <source>
        <dbReference type="Proteomes" id="UP000036987"/>
    </source>
</evidence>
<evidence type="ECO:0000256" key="3">
    <source>
        <dbReference type="ARBA" id="ARBA00017057"/>
    </source>
</evidence>
<comment type="function">
    <text evidence="8 9">Component of the signal peptidase complex (SPC) which catalyzes the cleavage of N-terminal signal sequences from nascent proteins as they are translocated into the lumen of the endoplasmic reticulum. Enhances the enzymatic activity of SPC and facilitates the interactions between different components of the translocation site.</text>
</comment>
<comment type="caution">
    <text evidence="10">The sequence shown here is derived from an EMBL/GenBank/DDBJ whole genome shotgun (WGS) entry which is preliminary data.</text>
</comment>
<dbReference type="STRING" id="29655.A0A0K9PHS2"/>
<protein>
    <recommendedName>
        <fullName evidence="3 9">Signal peptidase complex subunit 2</fullName>
    </recommendedName>
</protein>
<dbReference type="GO" id="GO:0005787">
    <property type="term" value="C:signal peptidase complex"/>
    <property type="evidence" value="ECO:0000318"/>
    <property type="project" value="GO_Central"/>
</dbReference>
<dbReference type="Proteomes" id="UP000036987">
    <property type="component" value="Unassembled WGS sequence"/>
</dbReference>
<evidence type="ECO:0000256" key="2">
    <source>
        <dbReference type="ARBA" id="ARBA00007324"/>
    </source>
</evidence>
<organism evidence="10 11">
    <name type="scientific">Zostera marina</name>
    <name type="common">Eelgrass</name>
    <dbReference type="NCBI Taxonomy" id="29655"/>
    <lineage>
        <taxon>Eukaryota</taxon>
        <taxon>Viridiplantae</taxon>
        <taxon>Streptophyta</taxon>
        <taxon>Embryophyta</taxon>
        <taxon>Tracheophyta</taxon>
        <taxon>Spermatophyta</taxon>
        <taxon>Magnoliopsida</taxon>
        <taxon>Liliopsida</taxon>
        <taxon>Zosteraceae</taxon>
        <taxon>Zostera</taxon>
    </lineage>
</organism>
<gene>
    <name evidence="10" type="ORF">ZOSMA_239G00120</name>
</gene>
<evidence type="ECO:0000256" key="1">
    <source>
        <dbReference type="ARBA" id="ARBA00004477"/>
    </source>
</evidence>
<name>A0A0K9PHS2_ZOSMR</name>
<evidence type="ECO:0000256" key="6">
    <source>
        <dbReference type="ARBA" id="ARBA00022989"/>
    </source>
</evidence>
<evidence type="ECO:0000256" key="8">
    <source>
        <dbReference type="ARBA" id="ARBA00045608"/>
    </source>
</evidence>
<comment type="subcellular location">
    <subcellularLocation>
        <location evidence="1 9">Endoplasmic reticulum membrane</location>
        <topology evidence="1 9">Multi-pass membrane protein</topology>
    </subcellularLocation>
</comment>
<keyword evidence="6 9" id="KW-1133">Transmembrane helix</keyword>
<sequence length="195" mass="21800">MGQATSRSGGEWKKSKKINLSDQGSVKYSLDRFVSEVVISKGYVENMKSSNLKILIGLICIIFAVAAHFYPRDFPQNRNFTIICTALYLASSGILLLISYLKDKNTILLTFPLPGSPEDPGLMISSNLPRFTDAYTLTVSSANPKSAFARRPVQLCKSVTKWFTEDGLLVEGLFWRDVEKLVDDYERALMKTDNA</sequence>
<dbReference type="EMBL" id="LFYR01000838">
    <property type="protein sequence ID" value="KMZ68506.1"/>
    <property type="molecule type" value="Genomic_DNA"/>
</dbReference>
<dbReference type="GO" id="GO:0006465">
    <property type="term" value="P:signal peptide processing"/>
    <property type="evidence" value="ECO:0000318"/>
    <property type="project" value="GO_Central"/>
</dbReference>
<dbReference type="OrthoDB" id="29558at2759"/>
<keyword evidence="7 9" id="KW-0472">Membrane</keyword>
<evidence type="ECO:0000313" key="10">
    <source>
        <dbReference type="EMBL" id="KMZ68506.1"/>
    </source>
</evidence>
<reference evidence="11" key="1">
    <citation type="journal article" date="2016" name="Nature">
        <title>The genome of the seagrass Zostera marina reveals angiosperm adaptation to the sea.</title>
        <authorList>
            <person name="Olsen J.L."/>
            <person name="Rouze P."/>
            <person name="Verhelst B."/>
            <person name="Lin Y.-C."/>
            <person name="Bayer T."/>
            <person name="Collen J."/>
            <person name="Dattolo E."/>
            <person name="De Paoli E."/>
            <person name="Dittami S."/>
            <person name="Maumus F."/>
            <person name="Michel G."/>
            <person name="Kersting A."/>
            <person name="Lauritano C."/>
            <person name="Lohaus R."/>
            <person name="Toepel M."/>
            <person name="Tonon T."/>
            <person name="Vanneste K."/>
            <person name="Amirebrahimi M."/>
            <person name="Brakel J."/>
            <person name="Bostroem C."/>
            <person name="Chovatia M."/>
            <person name="Grimwood J."/>
            <person name="Jenkins J.W."/>
            <person name="Jueterbock A."/>
            <person name="Mraz A."/>
            <person name="Stam W.T."/>
            <person name="Tice H."/>
            <person name="Bornberg-Bauer E."/>
            <person name="Green P.J."/>
            <person name="Pearson G.A."/>
            <person name="Procaccini G."/>
            <person name="Duarte C.M."/>
            <person name="Schmutz J."/>
            <person name="Reusch T.B.H."/>
            <person name="Van de Peer Y."/>
        </authorList>
    </citation>
    <scope>NUCLEOTIDE SEQUENCE [LARGE SCALE GENOMIC DNA]</scope>
    <source>
        <strain evidence="11">cv. Finnish</strain>
    </source>
</reference>
<keyword evidence="4 9" id="KW-0812">Transmembrane</keyword>
<dbReference type="GO" id="GO:0008233">
    <property type="term" value="F:peptidase activity"/>
    <property type="evidence" value="ECO:0007669"/>
    <property type="project" value="UniProtKB-UniRule"/>
</dbReference>
<dbReference type="AlphaFoldDB" id="A0A0K9PHS2"/>
<proteinExistence type="inferred from homology"/>
<feature type="transmembrane region" description="Helical" evidence="9">
    <location>
        <begin position="82"/>
        <end position="101"/>
    </location>
</feature>
<keyword evidence="11" id="KW-1185">Reference proteome</keyword>
<dbReference type="InterPro" id="IPR009582">
    <property type="entry name" value="Spc2/SPCS2"/>
</dbReference>
<evidence type="ECO:0000256" key="9">
    <source>
        <dbReference type="RuleBase" id="RU368033"/>
    </source>
</evidence>
<dbReference type="Pfam" id="PF06703">
    <property type="entry name" value="SPC25"/>
    <property type="match status" value="1"/>
</dbReference>
<feature type="transmembrane region" description="Helical" evidence="9">
    <location>
        <begin position="52"/>
        <end position="70"/>
    </location>
</feature>
<comment type="similarity">
    <text evidence="2 9">Belongs to the SPCS2 family.</text>
</comment>